<dbReference type="Pfam" id="PF07949">
    <property type="entry name" value="YbbR"/>
    <property type="match status" value="3"/>
</dbReference>
<evidence type="ECO:0000256" key="1">
    <source>
        <dbReference type="SAM" id="Phobius"/>
    </source>
</evidence>
<name>A0ABN0Z2X5_9BACI</name>
<evidence type="ECO:0000313" key="3">
    <source>
        <dbReference type="Proteomes" id="UP001501459"/>
    </source>
</evidence>
<dbReference type="Gene3D" id="2.170.120.40">
    <property type="entry name" value="YbbR-like domain"/>
    <property type="match status" value="2"/>
</dbReference>
<sequence>MDNWFKSRWFVRAISLAFAAALYMFVQIESDQYQNESRLPSNANADIQTIENVPVNIRIDEDEFVVSGVPEVAAVSLEGSIGTLTTTARNQNFDLYVDLEDMDPGTHTVDLKHTGIPDDLNVYIEPKTIEVTIEERASKTFPVTVDYIKTDELPKGYQIDSAQADPEQVMITTSKDVIDQIAIIKAFVDVSEQKESIDSREVPVKVYDASGNELNARVEPPNTNVSVQISHASKSVPVSVETTGELPDGYSLASKSAGVKNVTVYAESDTLQKIEKVSTEKINLADITESGTINATLDLPDDVTTVSGKDTVQVTIKLDRSKTVKNVPINVENLDDGQDISFINPESPKMDLTVTGSQTSVSKVSKDDFHISLNAAKLEKGQHDVAISVKGPDLVDISGKQKEATIKIS</sequence>
<keyword evidence="3" id="KW-1185">Reference proteome</keyword>
<reference evidence="2 3" key="1">
    <citation type="journal article" date="2019" name="Int. J. Syst. Evol. Microbiol.">
        <title>The Global Catalogue of Microorganisms (GCM) 10K type strain sequencing project: providing services to taxonomists for standard genome sequencing and annotation.</title>
        <authorList>
            <consortium name="The Broad Institute Genomics Platform"/>
            <consortium name="The Broad Institute Genome Sequencing Center for Infectious Disease"/>
            <person name="Wu L."/>
            <person name="Ma J."/>
        </authorList>
    </citation>
    <scope>NUCLEOTIDE SEQUENCE [LARGE SCALE GENOMIC DNA]</scope>
    <source>
        <strain evidence="2 3">JCM 12149</strain>
    </source>
</reference>
<protein>
    <submittedName>
        <fullName evidence="2">CdaR family protein</fullName>
    </submittedName>
</protein>
<dbReference type="PANTHER" id="PTHR37804">
    <property type="entry name" value="CDAA REGULATORY PROTEIN CDAR"/>
    <property type="match status" value="1"/>
</dbReference>
<keyword evidence="1" id="KW-1133">Transmembrane helix</keyword>
<dbReference type="Proteomes" id="UP001501459">
    <property type="component" value="Unassembled WGS sequence"/>
</dbReference>
<accession>A0ABN0Z2X5</accession>
<dbReference type="Gene3D" id="2.170.120.30">
    <property type="match status" value="2"/>
</dbReference>
<gene>
    <name evidence="2" type="ORF">GCM10008983_03840</name>
</gene>
<proteinExistence type="predicted"/>
<dbReference type="PANTHER" id="PTHR37804:SF1">
    <property type="entry name" value="CDAA REGULATORY PROTEIN CDAR"/>
    <property type="match status" value="1"/>
</dbReference>
<organism evidence="2 3">
    <name type="scientific">Lentibacillus halophilus</name>
    <dbReference type="NCBI Taxonomy" id="295065"/>
    <lineage>
        <taxon>Bacteria</taxon>
        <taxon>Bacillati</taxon>
        <taxon>Bacillota</taxon>
        <taxon>Bacilli</taxon>
        <taxon>Bacillales</taxon>
        <taxon>Bacillaceae</taxon>
        <taxon>Lentibacillus</taxon>
    </lineage>
</organism>
<dbReference type="RefSeq" id="WP_343750808.1">
    <property type="nucleotide sequence ID" value="NZ_BAAADM010000008.1"/>
</dbReference>
<dbReference type="InterPro" id="IPR053154">
    <property type="entry name" value="c-di-AMP_regulator"/>
</dbReference>
<dbReference type="EMBL" id="BAAADM010000008">
    <property type="protein sequence ID" value="GAA0430664.1"/>
    <property type="molecule type" value="Genomic_DNA"/>
</dbReference>
<keyword evidence="1" id="KW-0812">Transmembrane</keyword>
<evidence type="ECO:0000313" key="2">
    <source>
        <dbReference type="EMBL" id="GAA0430664.1"/>
    </source>
</evidence>
<comment type="caution">
    <text evidence="2">The sequence shown here is derived from an EMBL/GenBank/DDBJ whole genome shotgun (WGS) entry which is preliminary data.</text>
</comment>
<feature type="transmembrane region" description="Helical" evidence="1">
    <location>
        <begin position="9"/>
        <end position="26"/>
    </location>
</feature>
<keyword evidence="1" id="KW-0472">Membrane</keyword>
<dbReference type="InterPro" id="IPR012505">
    <property type="entry name" value="YbbR"/>
</dbReference>